<protein>
    <submittedName>
        <fullName evidence="2">Uncharacterized protein</fullName>
    </submittedName>
</protein>
<evidence type="ECO:0000313" key="2">
    <source>
        <dbReference type="EMBL" id="ACL62366.1"/>
    </source>
</evidence>
<accession>B8IQS1</accession>
<keyword evidence="3" id="KW-1185">Reference proteome</keyword>
<feature type="compositionally biased region" description="Polar residues" evidence="1">
    <location>
        <begin position="7"/>
        <end position="20"/>
    </location>
</feature>
<dbReference type="HOGENOM" id="CLU_2807537_0_0_5"/>
<reference evidence="2 3" key="1">
    <citation type="submission" date="2009-01" db="EMBL/GenBank/DDBJ databases">
        <title>Complete sequence of chromosome of Methylobacterium nodulans ORS 2060.</title>
        <authorList>
            <consortium name="US DOE Joint Genome Institute"/>
            <person name="Lucas S."/>
            <person name="Copeland A."/>
            <person name="Lapidus A."/>
            <person name="Glavina del Rio T."/>
            <person name="Dalin E."/>
            <person name="Tice H."/>
            <person name="Bruce D."/>
            <person name="Goodwin L."/>
            <person name="Pitluck S."/>
            <person name="Sims D."/>
            <person name="Brettin T."/>
            <person name="Detter J.C."/>
            <person name="Han C."/>
            <person name="Larimer F."/>
            <person name="Land M."/>
            <person name="Hauser L."/>
            <person name="Kyrpides N."/>
            <person name="Ivanova N."/>
            <person name="Marx C.J."/>
            <person name="Richardson P."/>
        </authorList>
    </citation>
    <scope>NUCLEOTIDE SEQUENCE [LARGE SCALE GENOMIC DNA]</scope>
    <source>
        <strain evidence="3">LMG 21967 / CNCM I-2342 / ORS 2060</strain>
    </source>
</reference>
<gene>
    <name evidence="2" type="ordered locus">Mnod_7633</name>
</gene>
<evidence type="ECO:0000313" key="3">
    <source>
        <dbReference type="Proteomes" id="UP000008207"/>
    </source>
</evidence>
<organism evidence="2 3">
    <name type="scientific">Methylobacterium nodulans (strain LMG 21967 / CNCM I-2342 / ORS 2060)</name>
    <dbReference type="NCBI Taxonomy" id="460265"/>
    <lineage>
        <taxon>Bacteria</taxon>
        <taxon>Pseudomonadati</taxon>
        <taxon>Pseudomonadota</taxon>
        <taxon>Alphaproteobacteria</taxon>
        <taxon>Hyphomicrobiales</taxon>
        <taxon>Methylobacteriaceae</taxon>
        <taxon>Methylobacterium</taxon>
    </lineage>
</organism>
<proteinExistence type="predicted"/>
<dbReference type="Proteomes" id="UP000008207">
    <property type="component" value="Chromosome"/>
</dbReference>
<feature type="region of interest" description="Disordered" evidence="1">
    <location>
        <begin position="1"/>
        <end position="21"/>
    </location>
</feature>
<dbReference type="KEGG" id="mno:Mnod_7633"/>
<dbReference type="EMBL" id="CP001349">
    <property type="protein sequence ID" value="ACL62366.1"/>
    <property type="molecule type" value="Genomic_DNA"/>
</dbReference>
<sequence length="67" mass="7440">MGYGDNRVSSDQVAQPQHGTMQMPHCDGIAAEHLLLGFYHPTFRPLRKAAFPFASLDRPSREAMPDA</sequence>
<name>B8IQS1_METNO</name>
<dbReference type="AlphaFoldDB" id="B8IQS1"/>
<evidence type="ECO:0000256" key="1">
    <source>
        <dbReference type="SAM" id="MobiDB-lite"/>
    </source>
</evidence>